<comment type="caution">
    <text evidence="2">The sequence shown here is derived from an EMBL/GenBank/DDBJ whole genome shotgun (WGS) entry which is preliminary data.</text>
</comment>
<sequence length="517" mass="55626">MKKYLNFLILILLLAFTSCGAKTSNVAVKLQGSFSQVAGLFENGAVMIAVGGPSDKPPLLYTVPLNSASFDHTFDNGIWKIMILGWDGATPGETMKGNLYCSVVNNVSFPDQSTLNFNLSQVDTDANLVVDPGHPCGAFIDGLQTVKYASICETETCDSGNYLRYNNTNLSLKFGIPFYEGPIDKHSILTQARFTSEMNECYSAANSNLIDGADYAKLDIDLAATGITLPFRLTGGFHLPIRMEGYEDTVDNTMDCSKGFNNAVTTINSIGEVDAASGLPRHWSDGTKFIYKMPLSPFAITGLPTNSIVRNLYEVVDINGPYNDDNYGDGIISYTCDYTSTSVSTPQVCPAASTMIESGYFSFDSTNGQIILDGTTYPHFAMGSQITFNIVANYTVNSTNYSENKSFTIGFDPIWGLNYTQAQGTLGSLNNTDQTSNFIDLTNMADSQLNITGVDITGNTGETVVPVVIISSCTNGSPCRVELDASAVTTSATGNVNIHLESGGDVTTETLPYNFVP</sequence>
<proteinExistence type="predicted"/>
<keyword evidence="1" id="KW-0732">Signal</keyword>
<gene>
    <name evidence="2" type="ORF">DAY19_08845</name>
</gene>
<evidence type="ECO:0000313" key="3">
    <source>
        <dbReference type="Proteomes" id="UP000443582"/>
    </source>
</evidence>
<dbReference type="EMBL" id="QDKL01000002">
    <property type="protein sequence ID" value="RZF21786.1"/>
    <property type="molecule type" value="Genomic_DNA"/>
</dbReference>
<evidence type="ECO:0000256" key="1">
    <source>
        <dbReference type="SAM" id="SignalP"/>
    </source>
</evidence>
<reference evidence="3" key="1">
    <citation type="journal article" date="2019" name="Int. J. Syst. Evol. Microbiol.">
        <title>Halobacteriovorax valvorus sp. nov., a novel prokaryotic predator isolated from coastal seawater of China.</title>
        <authorList>
            <person name="Chen M.-X."/>
        </authorList>
    </citation>
    <scope>NUCLEOTIDE SEQUENCE [LARGE SCALE GENOMIC DNA]</scope>
    <source>
        <strain evidence="3">BL9</strain>
    </source>
</reference>
<feature type="chain" id="PRO_5045699143" evidence="1">
    <location>
        <begin position="22"/>
        <end position="517"/>
    </location>
</feature>
<organism evidence="2 3">
    <name type="scientific">Halobacteriovorax vibrionivorans</name>
    <dbReference type="NCBI Taxonomy" id="2152716"/>
    <lineage>
        <taxon>Bacteria</taxon>
        <taxon>Pseudomonadati</taxon>
        <taxon>Bdellovibrionota</taxon>
        <taxon>Bacteriovoracia</taxon>
        <taxon>Bacteriovoracales</taxon>
        <taxon>Halobacteriovoraceae</taxon>
        <taxon>Halobacteriovorax</taxon>
    </lineage>
</organism>
<protein>
    <submittedName>
        <fullName evidence="2">Uncharacterized protein</fullName>
    </submittedName>
</protein>
<dbReference type="RefSeq" id="WP_115361526.1">
    <property type="nucleotide sequence ID" value="NZ_QDKL01000002.1"/>
</dbReference>
<dbReference type="Proteomes" id="UP000443582">
    <property type="component" value="Unassembled WGS sequence"/>
</dbReference>
<evidence type="ECO:0000313" key="2">
    <source>
        <dbReference type="EMBL" id="RZF21786.1"/>
    </source>
</evidence>
<dbReference type="PROSITE" id="PS51257">
    <property type="entry name" value="PROKAR_LIPOPROTEIN"/>
    <property type="match status" value="1"/>
</dbReference>
<name>A0ABY0IFQ2_9BACT</name>
<accession>A0ABY0IFQ2</accession>
<keyword evidence="3" id="KW-1185">Reference proteome</keyword>
<feature type="signal peptide" evidence="1">
    <location>
        <begin position="1"/>
        <end position="21"/>
    </location>
</feature>